<accession>A0AAD3TV45</accession>
<gene>
    <name evidence="3" type="ORF">CspeluHIS016_0402690</name>
</gene>
<keyword evidence="4" id="KW-1185">Reference proteome</keyword>
<evidence type="ECO:0000313" key="3">
    <source>
        <dbReference type="EMBL" id="GMK57435.1"/>
    </source>
</evidence>
<organism evidence="3 4">
    <name type="scientific">Cutaneotrichosporon spelunceum</name>
    <dbReference type="NCBI Taxonomy" id="1672016"/>
    <lineage>
        <taxon>Eukaryota</taxon>
        <taxon>Fungi</taxon>
        <taxon>Dikarya</taxon>
        <taxon>Basidiomycota</taxon>
        <taxon>Agaricomycotina</taxon>
        <taxon>Tremellomycetes</taxon>
        <taxon>Trichosporonales</taxon>
        <taxon>Trichosporonaceae</taxon>
        <taxon>Cutaneotrichosporon</taxon>
    </lineage>
</organism>
<comment type="caution">
    <text evidence="3">The sequence shown here is derived from an EMBL/GenBank/DDBJ whole genome shotgun (WGS) entry which is preliminary data.</text>
</comment>
<protein>
    <recommendedName>
        <fullName evidence="5">Transmembrane protein</fullName>
    </recommendedName>
</protein>
<sequence length="423" mass="45537">MGVAVAARNLVPFQLTISDQSPLVEFSTTGTVAWNSSFSRSAWTTHTDGQAGMGASWHWINTTAWDSYARPNFSIGVSASDIIVNGDVNGSPPNDTAIDAVVTEYSGVQTGGAGPTGGTNTSGVPASQGVKLSPGQLARVSGLDVNKPLSVQFTITEAVPSVYNVRGFVVTTALWSDAETFDKVPQSTAWFVVDGKPNSQFKVDESVWTVNTSTIYDDYTRRNVSELFCPRGDQNANVTIHVPLRTSFVVLNGTVGPDRSGPSYHWTPVPPGWRPSDMQSGGARSPWVSGQLLHAQRLDPDVNYVLDVTQSTLGNVHLDTVTFYSANHTGSPAKSDVGPIVGGVVGGVCGALVLTLLCFYWCFWRPRKHREREGEATQNTDGSGFDPFSPSQNDDDEGQEPLMQETDAGRVVLPPQYTPRREH</sequence>
<proteinExistence type="predicted"/>
<evidence type="ECO:0000256" key="2">
    <source>
        <dbReference type="SAM" id="Phobius"/>
    </source>
</evidence>
<keyword evidence="2" id="KW-0472">Membrane</keyword>
<keyword evidence="2" id="KW-1133">Transmembrane helix</keyword>
<keyword evidence="2" id="KW-0812">Transmembrane</keyword>
<dbReference type="AlphaFoldDB" id="A0AAD3TV45"/>
<evidence type="ECO:0000313" key="4">
    <source>
        <dbReference type="Proteomes" id="UP001222932"/>
    </source>
</evidence>
<dbReference type="Proteomes" id="UP001222932">
    <property type="component" value="Unassembled WGS sequence"/>
</dbReference>
<reference evidence="3" key="2">
    <citation type="submission" date="2023-06" db="EMBL/GenBank/DDBJ databases">
        <authorList>
            <person name="Kobayashi Y."/>
            <person name="Kayamori A."/>
            <person name="Aoki K."/>
            <person name="Shiwa Y."/>
            <person name="Fujita N."/>
            <person name="Sugita T."/>
            <person name="Iwasaki W."/>
            <person name="Tanaka N."/>
            <person name="Takashima M."/>
        </authorList>
    </citation>
    <scope>NUCLEOTIDE SEQUENCE</scope>
    <source>
        <strain evidence="3">HIS016</strain>
    </source>
</reference>
<feature type="region of interest" description="Disordered" evidence="1">
    <location>
        <begin position="371"/>
        <end position="423"/>
    </location>
</feature>
<feature type="transmembrane region" description="Helical" evidence="2">
    <location>
        <begin position="340"/>
        <end position="363"/>
    </location>
</feature>
<reference evidence="3" key="1">
    <citation type="journal article" date="2023" name="BMC Genomics">
        <title>Chromosome-level genome assemblies of Cutaneotrichosporon spp. (Trichosporonales, Basidiomycota) reveal imbalanced evolution between nucleotide sequences and chromosome synteny.</title>
        <authorList>
            <person name="Kobayashi Y."/>
            <person name="Kayamori A."/>
            <person name="Aoki K."/>
            <person name="Shiwa Y."/>
            <person name="Matsutani M."/>
            <person name="Fujita N."/>
            <person name="Sugita T."/>
            <person name="Iwasaki W."/>
            <person name="Tanaka N."/>
            <person name="Takashima M."/>
        </authorList>
    </citation>
    <scope>NUCLEOTIDE SEQUENCE</scope>
    <source>
        <strain evidence="3">HIS016</strain>
    </source>
</reference>
<name>A0AAD3TV45_9TREE</name>
<evidence type="ECO:0008006" key="5">
    <source>
        <dbReference type="Google" id="ProtNLM"/>
    </source>
</evidence>
<dbReference type="EMBL" id="BTCM01000004">
    <property type="protein sequence ID" value="GMK57435.1"/>
    <property type="molecule type" value="Genomic_DNA"/>
</dbReference>
<evidence type="ECO:0000256" key="1">
    <source>
        <dbReference type="SAM" id="MobiDB-lite"/>
    </source>
</evidence>